<gene>
    <name evidence="1" type="ORF">LCGC14_0343140</name>
</gene>
<dbReference type="AlphaFoldDB" id="A0A0F9W0E5"/>
<accession>A0A0F9W0E5</accession>
<name>A0A0F9W0E5_9ZZZZ</name>
<evidence type="ECO:0000313" key="1">
    <source>
        <dbReference type="EMBL" id="KKN79126.1"/>
    </source>
</evidence>
<proteinExistence type="predicted"/>
<organism evidence="1">
    <name type="scientific">marine sediment metagenome</name>
    <dbReference type="NCBI Taxonomy" id="412755"/>
    <lineage>
        <taxon>unclassified sequences</taxon>
        <taxon>metagenomes</taxon>
        <taxon>ecological metagenomes</taxon>
    </lineage>
</organism>
<dbReference type="EMBL" id="LAZR01000252">
    <property type="protein sequence ID" value="KKN79126.1"/>
    <property type="molecule type" value="Genomic_DNA"/>
</dbReference>
<protein>
    <submittedName>
        <fullName evidence="1">Uncharacterized protein</fullName>
    </submittedName>
</protein>
<comment type="caution">
    <text evidence="1">The sequence shown here is derived from an EMBL/GenBank/DDBJ whole genome shotgun (WGS) entry which is preliminary data.</text>
</comment>
<reference evidence="1" key="1">
    <citation type="journal article" date="2015" name="Nature">
        <title>Complex archaea that bridge the gap between prokaryotes and eukaryotes.</title>
        <authorList>
            <person name="Spang A."/>
            <person name="Saw J.H."/>
            <person name="Jorgensen S.L."/>
            <person name="Zaremba-Niedzwiedzka K."/>
            <person name="Martijn J."/>
            <person name="Lind A.E."/>
            <person name="van Eijk R."/>
            <person name="Schleper C."/>
            <person name="Guy L."/>
            <person name="Ettema T.J."/>
        </authorList>
    </citation>
    <scope>NUCLEOTIDE SEQUENCE</scope>
</reference>
<sequence length="72" mass="8440">MNLETMYKLKDVASVVYQMSGIKVAASTPRAWVIKGKRSYTNRLVFLHAEKKLGAWYTKVAWIERFMQELEK</sequence>